<dbReference type="GO" id="GO:0016787">
    <property type="term" value="F:hydrolase activity"/>
    <property type="evidence" value="ECO:0007669"/>
    <property type="project" value="UniProtKB-KW"/>
</dbReference>
<dbReference type="InterPro" id="IPR049492">
    <property type="entry name" value="BD-FAE-like_dom"/>
</dbReference>
<dbReference type="SUPFAM" id="SSF53474">
    <property type="entry name" value="alpha/beta-Hydrolases"/>
    <property type="match status" value="1"/>
</dbReference>
<evidence type="ECO:0000313" key="4">
    <source>
        <dbReference type="Proteomes" id="UP000276603"/>
    </source>
</evidence>
<comment type="caution">
    <text evidence="3">The sequence shown here is derived from an EMBL/GenBank/DDBJ whole genome shotgun (WGS) entry which is preliminary data.</text>
</comment>
<dbReference type="InterPro" id="IPR050300">
    <property type="entry name" value="GDXG_lipolytic_enzyme"/>
</dbReference>
<dbReference type="EMBL" id="RBCJ01000003">
    <property type="protein sequence ID" value="RKN79862.1"/>
    <property type="molecule type" value="Genomic_DNA"/>
</dbReference>
<keyword evidence="1 3" id="KW-0378">Hydrolase</keyword>
<name>A0A3B0C2Y2_9FLAO</name>
<feature type="domain" description="BD-FAE-like" evidence="2">
    <location>
        <begin position="75"/>
        <end position="264"/>
    </location>
</feature>
<dbReference type="Proteomes" id="UP000276603">
    <property type="component" value="Unassembled WGS sequence"/>
</dbReference>
<dbReference type="InterPro" id="IPR029058">
    <property type="entry name" value="AB_hydrolase_fold"/>
</dbReference>
<dbReference type="AlphaFoldDB" id="A0A3B0C2Y2"/>
<dbReference type="PROSITE" id="PS51257">
    <property type="entry name" value="PROKAR_LIPOPROTEIN"/>
    <property type="match status" value="1"/>
</dbReference>
<protein>
    <submittedName>
        <fullName evidence="3">Alpha/beta hydrolase</fullName>
    </submittedName>
</protein>
<evidence type="ECO:0000259" key="2">
    <source>
        <dbReference type="Pfam" id="PF20434"/>
    </source>
</evidence>
<organism evidence="3 4">
    <name type="scientific">Ulvibacterium marinum</name>
    <dbReference type="NCBI Taxonomy" id="2419782"/>
    <lineage>
        <taxon>Bacteria</taxon>
        <taxon>Pseudomonadati</taxon>
        <taxon>Bacteroidota</taxon>
        <taxon>Flavobacteriia</taxon>
        <taxon>Flavobacteriales</taxon>
        <taxon>Flavobacteriaceae</taxon>
        <taxon>Ulvibacterium</taxon>
    </lineage>
</organism>
<evidence type="ECO:0000256" key="1">
    <source>
        <dbReference type="ARBA" id="ARBA00022801"/>
    </source>
</evidence>
<dbReference type="Pfam" id="PF20434">
    <property type="entry name" value="BD-FAE"/>
    <property type="match status" value="1"/>
</dbReference>
<evidence type="ECO:0000313" key="3">
    <source>
        <dbReference type="EMBL" id="RKN79862.1"/>
    </source>
</evidence>
<dbReference type="PANTHER" id="PTHR48081">
    <property type="entry name" value="AB HYDROLASE SUPERFAMILY PROTEIN C4A8.06C"/>
    <property type="match status" value="1"/>
</dbReference>
<proteinExistence type="predicted"/>
<accession>A0A3B0C2Y2</accession>
<reference evidence="3 4" key="1">
    <citation type="submission" date="2018-10" db="EMBL/GenBank/DDBJ databases">
        <title>Ulvibacterium marinum gen. nov., sp. nov., a novel marine bacterium of the family Flavobacteriaceae, isolated from a culture of the green alga Ulva prolifera.</title>
        <authorList>
            <person name="Zhang Z."/>
        </authorList>
    </citation>
    <scope>NUCLEOTIDE SEQUENCE [LARGE SCALE GENOMIC DNA]</scope>
    <source>
        <strain evidence="3 4">CCMM003</strain>
    </source>
</reference>
<gene>
    <name evidence="3" type="ORF">D7Z94_16460</name>
</gene>
<keyword evidence="4" id="KW-1185">Reference proteome</keyword>
<dbReference type="Gene3D" id="3.40.50.1820">
    <property type="entry name" value="alpha/beta hydrolase"/>
    <property type="match status" value="1"/>
</dbReference>
<sequence length="302" mass="34713">MRYFKGSIILSFLILLSCNERKNHQMKGMYKIHENISTLPNIAYKTIDSLTLELDIHIPVLKLGEEPWDVLSEQLKPTLIYFHGGGWVEEERTSRFLGLLPYLERGWCVVNVDYRLLDKTNLMGCLDDCNDAINWVLENSLKYKFDPDRLYLSGESAGGHLALLTGMMDQSTRKNVLSNPKDRNIAGIINWYGITDIPQAIKFWNDSSYNKMISDKWEGDLEMYYDLTSPINYVSQHTPPILSIHGDADVNVEIEQSIALHKRLDVEKIKNRLIKVPGKKHGNFSSEELASIFESIWAFLEP</sequence>